<feature type="compositionally biased region" description="Polar residues" evidence="8">
    <location>
        <begin position="202"/>
        <end position="211"/>
    </location>
</feature>
<feature type="domain" description="ERV/ALR sulfhydryl oxidase" evidence="9">
    <location>
        <begin position="1777"/>
        <end position="1886"/>
    </location>
</feature>
<dbReference type="GO" id="GO:0005813">
    <property type="term" value="C:centrosome"/>
    <property type="evidence" value="ECO:0007669"/>
    <property type="project" value="InterPro"/>
</dbReference>
<sequence>MGSPLEVAREDRLCPLAAEDDAMAAVKWPEPRRQAGALWGSPAAAWSDHTEEPGRRGQVCSVPMWLTDEEAKDGDSSVSSGRLSGSSGGHESCTPPHRTWTERAPQVPRPPRQPRESNPRLEQLRDKIRAQAQRQASCASLGTSTPSSASYLYKAPAPAPRRKARKPSNPPPAPAYPGILSGTESGVEEKATPGQGREASRVSLNQISAAQEKTKRMKSNSCKTEKAPKPPAPRRAAKDTDHGKKVGATESSPVHPQTPSPASVHSDLQMPSDNVPTLASRDPPVNIQAAMAVLRDLRQQIQAGLELARTRHTTRGLELHGLAGRRRPGPWKPPDVRGAFWKSPGAPTDRLPTSERAGSLPAAQRWSPVAGWESYPHRTWVAPGRDTSFQRCVSPTEGPNSFPQRPWSASARQASCPPKTWAFQGRDPYLQRPGSPPERWVPFLQRSWSASAGQAWGPQRAWTACEDAADPAPRPWSPLERPSQPTWRPWSTSFTQGPSPLYQGRGPLRTPSGAKLAWPRPSQGALRKAPEKENEVRPPRPCPKPRGALGPLHGSESLREFMRQKTAAWRRQALEEKASAMRSLELRNQRLQGAHRKQREAVLGRAVPVVSQTTPGIVTFVPHAAQSRDLEAAAGPGAPVLQWSKVTSGMVLGDQEAPGSFCLCLNRALNPTKTLEVGGPQDGWEGAPLLMPASSSLGPLKFQDLSTHCRSPGLCIYLDPEESERLGMPGPLHFRYKQARLQALETMANILKQRIDVLTDKLRRSEAMDALVGPGPGLLPSSSSTPACPGALVPNVGQGVPGDWAELQARPLLCTPGFLDTETVRWSPGWERLQSASPRTRHISEPIGFTDNGRSELDGRLARNVASFQALSPFAGSSLGVPATPDPRGGSLRLEETHSARGAGLVAPWTLRSCGPLSDVQQKSLSFLESLKPDWREQGQALALLRRQAELEVWETQKALGELLSRPRLEQLREEHSTQARPGAALELERPQVRVDLEARTSQSAAAARPSSQPLPGQDAAAPSLSPQDGKKSWADASAHAEPMQEGRPAQRPSQLPPARLWEELRFQGSRTRPRSAAPVPFSRFTIQMLEQSLREEDLRARHQAALLRLREKALEEKTRAELAWLEHQRGYLNSIGSYAALVALAEKQHQALSYLERELRGIRYLRTLHLSSHRERKLLLQQQKDIVSVQRSAALLQQELQDRTRLPQSSSPEVKARREEGTETSPQQPEGPGQGSSHAWHTPGSPLGQYPQRSESPPVPHLLSEPQDGTPPPAASAADGHPCPPTLAWDKDAPAVAGRPDARGQPPESHGRTSQEPRGQPGVPLPGLLQATSLDTGRPPGPAFPTQAGDMEGSLPAAQIWFLPVKEPPPGDPQTSPSPRPTEEKAQALTGSLASSFQGQSQPSLSAGPPHSPQEAHAVPKPADEPAKVWDSYCPGEGSRSSKERPSPGGVGETLPLKLATEDWAAAIRVAALDCAEEKNQEVCRAYDIHFYPTFRYFKAFTKDFTTGENFKGPDRELQTVRRTMINFLQNHTDGNRPPACPSLDPIRPSDVLSLIDKRGDRYVAVLLEDDSSYVGREVILDLIPYESIEVRRALGSDTAFLQKLGVPSLPSCYLIYPNGSHGPVTVGKPLRSFFSSYLRSLPGVRKKPGSLPGRPSREESSEAVVWRDFDRRVSKLYTADLESGLHHLLRVELAAHRSLAGAELKTLKDFITVLAKLFPGRPPVRKLLEMLQEWLASLPLDRIPYDAVLDLVNNKMRISGIFLTNHIKWVGCQGSRPELRGYSCSLWKLFHTLTVGAGTHPKALDGTGLEDDPQAVLQTIRRYVHVFFGCKECGEHFEEMAKESIDSVKTPDQAILWLWKKHNLVNSRLAGHPSEDPKFPKVPWPSPDLCPACHEEIKGLGTWNEGQVLLFLKQHYGRDNLVDTHSADLGGPGEGAPAPGEKQEGSQAPPEQPPADHGAESLRPPSLLPPRARLSERSQPGLDLLLGSRAGGEGRRGAEAAAAFLGMGFSSLDMSLCVVLYVASSLFLMVMYFFFRVRSKRWKVKHHHPSV</sequence>
<feature type="region of interest" description="Disordered" evidence="8">
    <location>
        <begin position="468"/>
        <end position="553"/>
    </location>
</feature>
<comment type="caution">
    <text evidence="10">The sequence shown here is derived from an EMBL/GenBank/DDBJ whole genome shotgun (WGS) entry which is preliminary data.</text>
</comment>
<feature type="compositionally biased region" description="Polar residues" evidence="8">
    <location>
        <begin position="137"/>
        <end position="150"/>
    </location>
</feature>
<dbReference type="InterPro" id="IPR042568">
    <property type="entry name" value="QSOX_FAD-bd_sf"/>
</dbReference>
<dbReference type="EC" id="1.8.3.2" evidence="6"/>
<feature type="compositionally biased region" description="Low complexity" evidence="8">
    <location>
        <begin position="1963"/>
        <end position="1974"/>
    </location>
</feature>
<feature type="region of interest" description="Disordered" evidence="8">
    <location>
        <begin position="37"/>
        <end position="282"/>
    </location>
</feature>
<keyword evidence="3 6" id="KW-0274">FAD</keyword>
<dbReference type="InterPro" id="IPR040986">
    <property type="entry name" value="QSOX_FAD-bd_dom"/>
</dbReference>
<feature type="compositionally biased region" description="Low complexity" evidence="8">
    <location>
        <begin position="1000"/>
        <end position="1014"/>
    </location>
</feature>
<dbReference type="InterPro" id="IPR017905">
    <property type="entry name" value="ERV/ALR_sulphydryl_oxidase"/>
</dbReference>
<feature type="compositionally biased region" description="Polar residues" evidence="8">
    <location>
        <begin position="1390"/>
        <end position="1406"/>
    </location>
</feature>
<dbReference type="InterPro" id="IPR036774">
    <property type="entry name" value="ERV/ALR_sulphydryl_oxid_sf"/>
</dbReference>
<feature type="compositionally biased region" description="Polar residues" evidence="8">
    <location>
        <begin position="483"/>
        <end position="498"/>
    </location>
</feature>
<dbReference type="PANTHER" id="PTHR13958:SF5">
    <property type="entry name" value="COILED-COIL DOMAIN-CONTAINING PROTEIN 187"/>
    <property type="match status" value="1"/>
</dbReference>
<feature type="compositionally biased region" description="Polar residues" evidence="8">
    <location>
        <begin position="249"/>
        <end position="263"/>
    </location>
</feature>
<evidence type="ECO:0000256" key="8">
    <source>
        <dbReference type="SAM" id="MobiDB-lite"/>
    </source>
</evidence>
<feature type="region of interest" description="Disordered" evidence="8">
    <location>
        <begin position="973"/>
        <end position="992"/>
    </location>
</feature>
<feature type="transmembrane region" description="Helical" evidence="6">
    <location>
        <begin position="2020"/>
        <end position="2037"/>
    </location>
</feature>
<name>A0A6B0RXS3_9CETA</name>
<evidence type="ECO:0000313" key="10">
    <source>
        <dbReference type="EMBL" id="MXQ94830.1"/>
    </source>
</evidence>
<feature type="region of interest" description="Disordered" evidence="8">
    <location>
        <begin position="1925"/>
        <end position="1975"/>
    </location>
</feature>
<reference evidence="10" key="1">
    <citation type="submission" date="2019-10" db="EMBL/GenBank/DDBJ databases">
        <title>The sequence and de novo assembly of the wild yak genome.</title>
        <authorList>
            <person name="Liu Y."/>
        </authorList>
    </citation>
    <scope>NUCLEOTIDE SEQUENCE [LARGE SCALE GENOMIC DNA]</scope>
    <source>
        <strain evidence="10">WY2019</strain>
    </source>
</reference>
<dbReference type="Pfam" id="PF18371">
    <property type="entry name" value="FAD_SOX"/>
    <property type="match status" value="1"/>
</dbReference>
<dbReference type="SUPFAM" id="SSF69000">
    <property type="entry name" value="FAD-dependent thiol oxidase"/>
    <property type="match status" value="1"/>
</dbReference>
<dbReference type="FunFam" id="1.20.120.310:FF:000001">
    <property type="entry name" value="Sulfhydryl oxidase"/>
    <property type="match status" value="1"/>
</dbReference>
<protein>
    <recommendedName>
        <fullName evidence="6">Sulfhydryl oxidase</fullName>
        <ecNumber evidence="6">1.8.3.2</ecNumber>
    </recommendedName>
</protein>
<evidence type="ECO:0000256" key="2">
    <source>
        <dbReference type="ARBA" id="ARBA00022630"/>
    </source>
</evidence>
<evidence type="ECO:0000256" key="4">
    <source>
        <dbReference type="ARBA" id="ARBA00023002"/>
    </source>
</evidence>
<feature type="compositionally biased region" description="Basic and acidic residues" evidence="8">
    <location>
        <begin position="528"/>
        <end position="538"/>
    </location>
</feature>
<dbReference type="Gene3D" id="3.40.30.10">
    <property type="entry name" value="Glutaredoxin"/>
    <property type="match status" value="2"/>
</dbReference>
<keyword evidence="4 6" id="KW-0560">Oxidoreductase</keyword>
<dbReference type="InterPro" id="IPR028750">
    <property type="entry name" value="CEP350/CC187"/>
</dbReference>
<comment type="cofactor">
    <cofactor evidence="1 6">
        <name>FAD</name>
        <dbReference type="ChEBI" id="CHEBI:57692"/>
    </cofactor>
</comment>
<evidence type="ECO:0000313" key="11">
    <source>
        <dbReference type="Proteomes" id="UP000322234"/>
    </source>
</evidence>
<evidence type="ECO:0000259" key="9">
    <source>
        <dbReference type="PROSITE" id="PS51324"/>
    </source>
</evidence>
<comment type="similarity">
    <text evidence="6">Belongs to the quiescin-sulfhydryl oxidase (QSOX) family.</text>
</comment>
<evidence type="ECO:0000256" key="6">
    <source>
        <dbReference type="RuleBase" id="RU371123"/>
    </source>
</evidence>
<proteinExistence type="inferred from homology"/>
<feature type="region of interest" description="Disordered" evidence="8">
    <location>
        <begin position="337"/>
        <end position="361"/>
    </location>
</feature>
<feature type="region of interest" description="Disordered" evidence="8">
    <location>
        <begin position="1200"/>
        <end position="1455"/>
    </location>
</feature>
<dbReference type="InterPro" id="IPR041269">
    <property type="entry name" value="QSOX_Trx1"/>
</dbReference>
<evidence type="ECO:0000256" key="5">
    <source>
        <dbReference type="ARBA" id="ARBA00023157"/>
    </source>
</evidence>
<dbReference type="GO" id="GO:0008017">
    <property type="term" value="F:microtubule binding"/>
    <property type="evidence" value="ECO:0007669"/>
    <property type="project" value="InterPro"/>
</dbReference>
<dbReference type="FunFam" id="1.20.120.1960:FF:000001">
    <property type="entry name" value="Sulfhydryl oxidase"/>
    <property type="match status" value="1"/>
</dbReference>
<dbReference type="FunFam" id="3.40.30.10:FF:000080">
    <property type="entry name" value="Sulfhydryl oxidase"/>
    <property type="match status" value="1"/>
</dbReference>
<dbReference type="Proteomes" id="UP000322234">
    <property type="component" value="Unassembled WGS sequence"/>
</dbReference>
<feature type="compositionally biased region" description="Polar residues" evidence="8">
    <location>
        <begin position="392"/>
        <end position="403"/>
    </location>
</feature>
<feature type="coiled-coil region" evidence="7">
    <location>
        <begin position="574"/>
        <end position="601"/>
    </location>
</feature>
<dbReference type="Gene3D" id="1.20.120.1960">
    <property type="entry name" value="QSOX sulfhydryl oxidase domain"/>
    <property type="match status" value="1"/>
</dbReference>
<dbReference type="GO" id="GO:0034453">
    <property type="term" value="P:microtubule anchoring"/>
    <property type="evidence" value="ECO:0007669"/>
    <property type="project" value="InterPro"/>
</dbReference>
<dbReference type="EMBL" id="VBQZ03000121">
    <property type="protein sequence ID" value="MXQ94830.1"/>
    <property type="molecule type" value="Genomic_DNA"/>
</dbReference>
<keyword evidence="11" id="KW-1185">Reference proteome</keyword>
<dbReference type="Pfam" id="PF04777">
    <property type="entry name" value="Evr1_Alr"/>
    <property type="match status" value="1"/>
</dbReference>
<dbReference type="GO" id="GO:0016972">
    <property type="term" value="F:thiol oxidase activity"/>
    <property type="evidence" value="ECO:0007669"/>
    <property type="project" value="UniProtKB-EC"/>
</dbReference>
<keyword evidence="5" id="KW-1015">Disulfide bond</keyword>
<keyword evidence="6" id="KW-0472">Membrane</keyword>
<keyword evidence="6" id="KW-0812">Transmembrane</keyword>
<evidence type="ECO:0000256" key="3">
    <source>
        <dbReference type="ARBA" id="ARBA00022827"/>
    </source>
</evidence>
<keyword evidence="6" id="KW-1133">Transmembrane helix</keyword>
<dbReference type="Pfam" id="PF18108">
    <property type="entry name" value="QSOX_Trx1"/>
    <property type="match status" value="1"/>
</dbReference>
<dbReference type="PANTHER" id="PTHR13958">
    <property type="entry name" value="CENTROSOME-ASSOCIATED PROTEIN 350"/>
    <property type="match status" value="1"/>
</dbReference>
<feature type="compositionally biased region" description="Pro residues" evidence="8">
    <location>
        <begin position="1367"/>
        <end position="1381"/>
    </location>
</feature>
<gene>
    <name evidence="10" type="ORF">E5288_WYG008266</name>
</gene>
<dbReference type="PROSITE" id="PS51324">
    <property type="entry name" value="ERV_ALR"/>
    <property type="match status" value="1"/>
</dbReference>
<feature type="compositionally biased region" description="Low complexity" evidence="8">
    <location>
        <begin position="76"/>
        <end position="92"/>
    </location>
</feature>
<feature type="region of interest" description="Disordered" evidence="8">
    <location>
        <begin position="999"/>
        <end position="1057"/>
    </location>
</feature>
<feature type="coiled-coil region" evidence="7">
    <location>
        <begin position="741"/>
        <end position="768"/>
    </location>
</feature>
<comment type="catalytic activity">
    <reaction evidence="6">
        <text>2 R'C(R)SH + O2 = R'C(R)S-S(R)CR' + H2O2</text>
        <dbReference type="Rhea" id="RHEA:17357"/>
        <dbReference type="ChEBI" id="CHEBI:15379"/>
        <dbReference type="ChEBI" id="CHEBI:16240"/>
        <dbReference type="ChEBI" id="CHEBI:16520"/>
        <dbReference type="ChEBI" id="CHEBI:17412"/>
        <dbReference type="EC" id="1.8.3.2"/>
    </reaction>
</comment>
<accession>A0A6B0RXS3</accession>
<dbReference type="Gene3D" id="1.20.120.310">
    <property type="entry name" value="ERV/ALR sulfhydryl oxidase domain"/>
    <property type="match status" value="1"/>
</dbReference>
<feature type="region of interest" description="Disordered" evidence="8">
    <location>
        <begin position="392"/>
        <end position="411"/>
    </location>
</feature>
<keyword evidence="2 6" id="KW-0285">Flavoprotein</keyword>
<evidence type="ECO:0000256" key="7">
    <source>
        <dbReference type="SAM" id="Coils"/>
    </source>
</evidence>
<comment type="function">
    <text evidence="6">Catalyzes the oxidation of sulfhydryl groups in peptide and protein thiols to disulfides with the reduction of oxygen to hydrogen peroxide.</text>
</comment>
<evidence type="ECO:0000256" key="1">
    <source>
        <dbReference type="ARBA" id="ARBA00001974"/>
    </source>
</evidence>
<organism evidence="10 11">
    <name type="scientific">Bos mutus</name>
    <name type="common">wild yak</name>
    <dbReference type="NCBI Taxonomy" id="72004"/>
    <lineage>
        <taxon>Eukaryota</taxon>
        <taxon>Metazoa</taxon>
        <taxon>Chordata</taxon>
        <taxon>Craniata</taxon>
        <taxon>Vertebrata</taxon>
        <taxon>Euteleostomi</taxon>
        <taxon>Mammalia</taxon>
        <taxon>Eutheria</taxon>
        <taxon>Laurasiatheria</taxon>
        <taxon>Artiodactyla</taxon>
        <taxon>Ruminantia</taxon>
        <taxon>Pecora</taxon>
        <taxon>Bovidae</taxon>
        <taxon>Bovinae</taxon>
        <taxon>Bos</taxon>
    </lineage>
</organism>
<keyword evidence="7" id="KW-0175">Coiled coil</keyword>
<feature type="compositionally biased region" description="Basic and acidic residues" evidence="8">
    <location>
        <begin position="113"/>
        <end position="129"/>
    </location>
</feature>